<organism evidence="4 5">
    <name type="scientific">Mycolicibacterium smegmatis (strain MKD8)</name>
    <name type="common">Mycobacterium smegmatis</name>
    <dbReference type="NCBI Taxonomy" id="1214915"/>
    <lineage>
        <taxon>Bacteria</taxon>
        <taxon>Bacillati</taxon>
        <taxon>Actinomycetota</taxon>
        <taxon>Actinomycetes</taxon>
        <taxon>Mycobacteriales</taxon>
        <taxon>Mycobacteriaceae</taxon>
        <taxon>Mycolicibacterium</taxon>
    </lineage>
</organism>
<evidence type="ECO:0000256" key="1">
    <source>
        <dbReference type="ARBA" id="ARBA00023002"/>
    </source>
</evidence>
<accession>A0A2U9Q0H2</accession>
<gene>
    <name evidence="4" type="ORF">D806_066380</name>
</gene>
<evidence type="ECO:0000313" key="5">
    <source>
        <dbReference type="Proteomes" id="UP000011200"/>
    </source>
</evidence>
<dbReference type="GO" id="GO:0005737">
    <property type="term" value="C:cytoplasm"/>
    <property type="evidence" value="ECO:0007669"/>
    <property type="project" value="TreeGrafter"/>
</dbReference>
<evidence type="ECO:0000256" key="2">
    <source>
        <dbReference type="SAM" id="MobiDB-lite"/>
    </source>
</evidence>
<dbReference type="Proteomes" id="UP000011200">
    <property type="component" value="Chromosome"/>
</dbReference>
<dbReference type="SUPFAM" id="SSF51430">
    <property type="entry name" value="NAD(P)-linked oxidoreductase"/>
    <property type="match status" value="1"/>
</dbReference>
<dbReference type="PANTHER" id="PTHR43625:SF40">
    <property type="entry name" value="ALDO-KETO REDUCTASE YAKC [NADP(+)]"/>
    <property type="match status" value="1"/>
</dbReference>
<feature type="region of interest" description="Disordered" evidence="2">
    <location>
        <begin position="272"/>
        <end position="294"/>
    </location>
</feature>
<name>A0A2U9Q0H2_MYCSE</name>
<dbReference type="Pfam" id="PF00248">
    <property type="entry name" value="Aldo_ket_red"/>
    <property type="match status" value="1"/>
</dbReference>
<evidence type="ECO:0000313" key="4">
    <source>
        <dbReference type="EMBL" id="AWT57571.1"/>
    </source>
</evidence>
<reference evidence="4 5" key="1">
    <citation type="journal article" date="2013" name="Genome Announc.">
        <title>Draft genome sequence of MKD8, a conjugal recipient Mycobacterium smegmatis strain.</title>
        <authorList>
            <person name="Gray T.A."/>
            <person name="Palumbo M.J."/>
            <person name="Derbyshire K.M."/>
        </authorList>
    </citation>
    <scope>NUCLEOTIDE SEQUENCE [LARGE SCALE GENOMIC DNA]</scope>
    <source>
        <strain evidence="4 5">MKD8</strain>
    </source>
</reference>
<protein>
    <submittedName>
        <fullName evidence="4">Putative oxidoreductase YdbC</fullName>
    </submittedName>
</protein>
<proteinExistence type="predicted"/>
<dbReference type="EMBL" id="CP027541">
    <property type="protein sequence ID" value="AWT57571.1"/>
    <property type="molecule type" value="Genomic_DNA"/>
</dbReference>
<dbReference type="InterPro" id="IPR036812">
    <property type="entry name" value="NAD(P)_OxRdtase_dom_sf"/>
</dbReference>
<sequence>MTVFTIGGEYPVPRIGYGAMQLAGRGVIGLPDDVDTAIGLLRSAIEQGVRFFDTANAYGPRTVNQLIGRALAPLADDISDALVIGNKVGATRGPAGEWLHDTRPEIVRMQVEDALSDMRTESSALTYLRLPGDTPQPADANVAVPLEESLGALVELRDEGKVRHIGLSGASPEMLERAQRITPIAAVQNRFNLIDRSGVEVLAACERDGIAFVPYFPLATGGWAVWTCSTGPPNAWVCRRRRSPWPGCCAAPPSSCPSRAPAQSITCVTTSRRPKYRTASPMPRSPHSPQSRTNRAQLWAPCPAGCSTRSPARSVREWMSVRRNRTNCGGGTSSAPGCAALHRHPPGYVAATVRPRWHRWSRRPARPR</sequence>
<dbReference type="InterPro" id="IPR023210">
    <property type="entry name" value="NADP_OxRdtase_dom"/>
</dbReference>
<keyword evidence="1" id="KW-0560">Oxidoreductase</keyword>
<dbReference type="Gene3D" id="3.20.20.100">
    <property type="entry name" value="NADP-dependent oxidoreductase domain"/>
    <property type="match status" value="1"/>
</dbReference>
<reference evidence="5" key="2">
    <citation type="submission" date="2018-03" db="EMBL/GenBank/DDBJ databases">
        <authorList>
            <person name="Derbyshire K."/>
            <person name="Gray T.A."/>
            <person name="Champion M."/>
        </authorList>
    </citation>
    <scope>NUCLEOTIDE SEQUENCE [LARGE SCALE GENOMIC DNA]</scope>
    <source>
        <strain evidence="5">MKD8</strain>
    </source>
</reference>
<feature type="domain" description="NADP-dependent oxidoreductase" evidence="3">
    <location>
        <begin position="14"/>
        <end position="222"/>
    </location>
</feature>
<dbReference type="InterPro" id="IPR050791">
    <property type="entry name" value="Aldo-Keto_reductase"/>
</dbReference>
<dbReference type="GO" id="GO:0016491">
    <property type="term" value="F:oxidoreductase activity"/>
    <property type="evidence" value="ECO:0007669"/>
    <property type="project" value="UniProtKB-KW"/>
</dbReference>
<evidence type="ECO:0000259" key="3">
    <source>
        <dbReference type="Pfam" id="PF00248"/>
    </source>
</evidence>
<dbReference type="CDD" id="cd19088">
    <property type="entry name" value="AKR_AKR13B1"/>
    <property type="match status" value="1"/>
</dbReference>
<dbReference type="AlphaFoldDB" id="A0A2U9Q0H2"/>
<dbReference type="PANTHER" id="PTHR43625">
    <property type="entry name" value="AFLATOXIN B1 ALDEHYDE REDUCTASE"/>
    <property type="match status" value="1"/>
</dbReference>